<dbReference type="GeneID" id="25733886"/>
<evidence type="ECO:0000313" key="1">
    <source>
        <dbReference type="EMBL" id="KIY91809.1"/>
    </source>
</evidence>
<evidence type="ECO:0000313" key="2">
    <source>
        <dbReference type="Proteomes" id="UP000054498"/>
    </source>
</evidence>
<keyword evidence="2" id="KW-1185">Reference proteome</keyword>
<accession>A0A0D2LIF7</accession>
<gene>
    <name evidence="1" type="ORF">MNEG_16154</name>
</gene>
<dbReference type="Proteomes" id="UP000054498">
    <property type="component" value="Unassembled WGS sequence"/>
</dbReference>
<protein>
    <submittedName>
        <fullName evidence="1">Uncharacterized protein</fullName>
    </submittedName>
</protein>
<dbReference type="AlphaFoldDB" id="A0A0D2LIF7"/>
<dbReference type="OrthoDB" id="552042at2759"/>
<dbReference type="KEGG" id="mng:MNEG_16154"/>
<organism evidence="1 2">
    <name type="scientific">Monoraphidium neglectum</name>
    <dbReference type="NCBI Taxonomy" id="145388"/>
    <lineage>
        <taxon>Eukaryota</taxon>
        <taxon>Viridiplantae</taxon>
        <taxon>Chlorophyta</taxon>
        <taxon>core chlorophytes</taxon>
        <taxon>Chlorophyceae</taxon>
        <taxon>CS clade</taxon>
        <taxon>Sphaeropleales</taxon>
        <taxon>Selenastraceae</taxon>
        <taxon>Monoraphidium</taxon>
    </lineage>
</organism>
<feature type="non-terminal residue" evidence="1">
    <location>
        <position position="223"/>
    </location>
</feature>
<name>A0A0D2LIF7_9CHLO</name>
<proteinExistence type="predicted"/>
<dbReference type="EMBL" id="KK106265">
    <property type="protein sequence ID" value="KIY91809.1"/>
    <property type="molecule type" value="Genomic_DNA"/>
</dbReference>
<sequence>MRLWRNEFISVTAAHKGERLMTNLLALQSQATSDRRGALTGNVLLLYSSLKPDEAFLDGMKAHDAAVMLKNKLDDKLAPLAAQWKRSGTGTTLETQFGWLADLPDASQVRPPPPGAPAATAREFVVGGGFKGARCLLPFKHVFEACPGYHVIRFDSNGPPTFDVRRRPIVGGQIAYHAQPCEGAAAASLAGNAGAKLGARYFSCAAGAACRKAHSLIEILYHP</sequence>
<dbReference type="RefSeq" id="XP_013890829.1">
    <property type="nucleotide sequence ID" value="XM_014035375.1"/>
</dbReference>
<reference evidence="1 2" key="1">
    <citation type="journal article" date="2013" name="BMC Genomics">
        <title>Reconstruction of the lipid metabolism for the microalga Monoraphidium neglectum from its genome sequence reveals characteristics suitable for biofuel production.</title>
        <authorList>
            <person name="Bogen C."/>
            <person name="Al-Dilaimi A."/>
            <person name="Albersmeier A."/>
            <person name="Wichmann J."/>
            <person name="Grundmann M."/>
            <person name="Rupp O."/>
            <person name="Lauersen K.J."/>
            <person name="Blifernez-Klassen O."/>
            <person name="Kalinowski J."/>
            <person name="Goesmann A."/>
            <person name="Mussgnug J.H."/>
            <person name="Kruse O."/>
        </authorList>
    </citation>
    <scope>NUCLEOTIDE SEQUENCE [LARGE SCALE GENOMIC DNA]</scope>
    <source>
        <strain evidence="1 2">SAG 48.87</strain>
    </source>
</reference>